<evidence type="ECO:0000313" key="2">
    <source>
        <dbReference type="EMBL" id="KAG9253060.1"/>
    </source>
</evidence>
<organism evidence="2 3">
    <name type="scientific">Emericellopsis atlantica</name>
    <dbReference type="NCBI Taxonomy" id="2614577"/>
    <lineage>
        <taxon>Eukaryota</taxon>
        <taxon>Fungi</taxon>
        <taxon>Dikarya</taxon>
        <taxon>Ascomycota</taxon>
        <taxon>Pezizomycotina</taxon>
        <taxon>Sordariomycetes</taxon>
        <taxon>Hypocreomycetidae</taxon>
        <taxon>Hypocreales</taxon>
        <taxon>Bionectriaceae</taxon>
        <taxon>Emericellopsis</taxon>
    </lineage>
</organism>
<evidence type="ECO:0000313" key="3">
    <source>
        <dbReference type="Proteomes" id="UP000887229"/>
    </source>
</evidence>
<protein>
    <submittedName>
        <fullName evidence="2">Uncharacterized protein</fullName>
    </submittedName>
</protein>
<comment type="caution">
    <text evidence="2">The sequence shown here is derived from an EMBL/GenBank/DDBJ whole genome shotgun (WGS) entry which is preliminary data.</text>
</comment>
<sequence length="198" mass="20019">MVGKAPSEGQKVDLGQNAPSKVEGAGVATEGSLAAESLQENGGFAANKGIHGENTSSNASTTATLGSAPNAMSRGEANDRTSGNAASYDEATNSGSFAEGQKAKSNAGAAPTYIASQYAVDQSGPHGKNITEGFDDAGVQDGTQKAFNAAVGTKDDPARVAELQFEQNNEARTRGAGPRDGEITNETKYDALNSSTSA</sequence>
<reference evidence="2" key="1">
    <citation type="journal article" date="2021" name="IMA Fungus">
        <title>Genomic characterization of three marine fungi, including Emericellopsis atlantica sp. nov. with signatures of a generalist lifestyle and marine biomass degradation.</title>
        <authorList>
            <person name="Hagestad O.C."/>
            <person name="Hou L."/>
            <person name="Andersen J.H."/>
            <person name="Hansen E.H."/>
            <person name="Altermark B."/>
            <person name="Li C."/>
            <person name="Kuhnert E."/>
            <person name="Cox R.J."/>
            <person name="Crous P.W."/>
            <person name="Spatafora J.W."/>
            <person name="Lail K."/>
            <person name="Amirebrahimi M."/>
            <person name="Lipzen A."/>
            <person name="Pangilinan J."/>
            <person name="Andreopoulos W."/>
            <person name="Hayes R.D."/>
            <person name="Ng V."/>
            <person name="Grigoriev I.V."/>
            <person name="Jackson S.A."/>
            <person name="Sutton T.D.S."/>
            <person name="Dobson A.D.W."/>
            <person name="Rama T."/>
        </authorList>
    </citation>
    <scope>NUCLEOTIDE SEQUENCE</scope>
    <source>
        <strain evidence="2">TS7</strain>
    </source>
</reference>
<dbReference type="EMBL" id="MU251259">
    <property type="protein sequence ID" value="KAG9253060.1"/>
    <property type="molecule type" value="Genomic_DNA"/>
</dbReference>
<dbReference type="AlphaFoldDB" id="A0A9P7ZJB0"/>
<feature type="compositionally biased region" description="Basic and acidic residues" evidence="1">
    <location>
        <begin position="169"/>
        <end position="189"/>
    </location>
</feature>
<gene>
    <name evidence="2" type="ORF">F5Z01DRAFT_637810</name>
</gene>
<evidence type="ECO:0000256" key="1">
    <source>
        <dbReference type="SAM" id="MobiDB-lite"/>
    </source>
</evidence>
<feature type="region of interest" description="Disordered" evidence="1">
    <location>
        <begin position="1"/>
        <end position="108"/>
    </location>
</feature>
<dbReference type="OrthoDB" id="5383057at2759"/>
<feature type="region of interest" description="Disordered" evidence="1">
    <location>
        <begin position="120"/>
        <end position="141"/>
    </location>
</feature>
<keyword evidence="3" id="KW-1185">Reference proteome</keyword>
<feature type="compositionally biased region" description="Polar residues" evidence="1">
    <location>
        <begin position="80"/>
        <end position="96"/>
    </location>
</feature>
<dbReference type="RefSeq" id="XP_046116984.1">
    <property type="nucleotide sequence ID" value="XM_046262313.1"/>
</dbReference>
<dbReference type="GeneID" id="70293216"/>
<name>A0A9P7ZJB0_9HYPO</name>
<feature type="compositionally biased region" description="Low complexity" evidence="1">
    <location>
        <begin position="54"/>
        <end position="64"/>
    </location>
</feature>
<dbReference type="Proteomes" id="UP000887229">
    <property type="component" value="Unassembled WGS sequence"/>
</dbReference>
<proteinExistence type="predicted"/>
<accession>A0A9P7ZJB0</accession>
<feature type="region of interest" description="Disordered" evidence="1">
    <location>
        <begin position="167"/>
        <end position="198"/>
    </location>
</feature>